<evidence type="ECO:0000256" key="2">
    <source>
        <dbReference type="ARBA" id="ARBA00023125"/>
    </source>
</evidence>
<reference evidence="8" key="1">
    <citation type="submission" date="2016-10" db="EMBL/GenBank/DDBJ databases">
        <authorList>
            <person name="Varghese N."/>
            <person name="Submissions S."/>
        </authorList>
    </citation>
    <scope>NUCLEOTIDE SEQUENCE [LARGE SCALE GENOMIC DNA]</scope>
    <source>
        <strain evidence="8">UNC178MFTsu3.1</strain>
    </source>
</reference>
<organism evidence="7 8">
    <name type="scientific">Dyella marensis</name>
    <dbReference type="NCBI Taxonomy" id="500610"/>
    <lineage>
        <taxon>Bacteria</taxon>
        <taxon>Pseudomonadati</taxon>
        <taxon>Pseudomonadota</taxon>
        <taxon>Gammaproteobacteria</taxon>
        <taxon>Lysobacterales</taxon>
        <taxon>Rhodanobacteraceae</taxon>
        <taxon>Dyella</taxon>
    </lineage>
</organism>
<dbReference type="STRING" id="500610.SAMN02799615_02670"/>
<dbReference type="PROSITE" id="PS50977">
    <property type="entry name" value="HTH_TETR_2"/>
    <property type="match status" value="1"/>
</dbReference>
<keyword evidence="8" id="KW-1185">Reference proteome</keyword>
<evidence type="ECO:0000256" key="4">
    <source>
        <dbReference type="PROSITE-ProRule" id="PRU00335"/>
    </source>
</evidence>
<keyword evidence="2 4" id="KW-0238">DNA-binding</keyword>
<feature type="region of interest" description="Disordered" evidence="5">
    <location>
        <begin position="1"/>
        <end position="20"/>
    </location>
</feature>
<dbReference type="InterPro" id="IPR001647">
    <property type="entry name" value="HTH_TetR"/>
</dbReference>
<dbReference type="SUPFAM" id="SSF46689">
    <property type="entry name" value="Homeodomain-like"/>
    <property type="match status" value="1"/>
</dbReference>
<dbReference type="Pfam" id="PF00440">
    <property type="entry name" value="TetR_N"/>
    <property type="match status" value="1"/>
</dbReference>
<feature type="domain" description="HTH tetR-type" evidence="6">
    <location>
        <begin position="19"/>
        <end position="79"/>
    </location>
</feature>
<dbReference type="AlphaFoldDB" id="A0A1I2GJQ9"/>
<evidence type="ECO:0000313" key="8">
    <source>
        <dbReference type="Proteomes" id="UP000199477"/>
    </source>
</evidence>
<proteinExistence type="predicted"/>
<dbReference type="PANTHER" id="PTHR47506:SF1">
    <property type="entry name" value="HTH-TYPE TRANSCRIPTIONAL REGULATOR YJDC"/>
    <property type="match status" value="1"/>
</dbReference>
<accession>A0A1I2GJQ9</accession>
<evidence type="ECO:0000259" key="6">
    <source>
        <dbReference type="PROSITE" id="PS50977"/>
    </source>
</evidence>
<sequence>MSKRTKSMPEPADVAETPRRAADRIRDTAFDLFYREGIRAIGVEEIVNRAGVTKPSLYRAFESKDELIAEYLRDYDRRFRDNFAAQGAGHPDDPKAQLLAYVDYLAVRASTEGYRGCGLTNAVIEYPDPAHPAHQVGVESKQALRERLREMCHAMGAADADELADGLLLLIEGSYVSGQAFGERSPARVLGAMARRLIEASLASR</sequence>
<dbReference type="InterPro" id="IPR009057">
    <property type="entry name" value="Homeodomain-like_sf"/>
</dbReference>
<gene>
    <name evidence="7" type="ORF">SAMN02799615_02670</name>
</gene>
<dbReference type="RefSeq" id="WP_026634650.1">
    <property type="nucleotide sequence ID" value="NZ_FONH01000009.1"/>
</dbReference>
<dbReference type="SUPFAM" id="SSF48498">
    <property type="entry name" value="Tetracyclin repressor-like, C-terminal domain"/>
    <property type="match status" value="1"/>
</dbReference>
<evidence type="ECO:0000256" key="5">
    <source>
        <dbReference type="SAM" id="MobiDB-lite"/>
    </source>
</evidence>
<dbReference type="Gene3D" id="1.10.357.10">
    <property type="entry name" value="Tetracycline Repressor, domain 2"/>
    <property type="match status" value="1"/>
</dbReference>
<dbReference type="EMBL" id="FONH01000009">
    <property type="protein sequence ID" value="SFF17742.1"/>
    <property type="molecule type" value="Genomic_DNA"/>
</dbReference>
<evidence type="ECO:0000256" key="1">
    <source>
        <dbReference type="ARBA" id="ARBA00023015"/>
    </source>
</evidence>
<feature type="DNA-binding region" description="H-T-H motif" evidence="4">
    <location>
        <begin position="42"/>
        <end position="61"/>
    </location>
</feature>
<keyword evidence="1" id="KW-0805">Transcription regulation</keyword>
<protein>
    <submittedName>
        <fullName evidence="7">Transcriptional regulator, TetR family</fullName>
    </submittedName>
</protein>
<dbReference type="InterPro" id="IPR036271">
    <property type="entry name" value="Tet_transcr_reg_TetR-rel_C_sf"/>
</dbReference>
<name>A0A1I2GJQ9_9GAMM</name>
<dbReference type="Proteomes" id="UP000199477">
    <property type="component" value="Unassembled WGS sequence"/>
</dbReference>
<dbReference type="PRINTS" id="PR00455">
    <property type="entry name" value="HTHTETR"/>
</dbReference>
<evidence type="ECO:0000313" key="7">
    <source>
        <dbReference type="EMBL" id="SFF17742.1"/>
    </source>
</evidence>
<dbReference type="PANTHER" id="PTHR47506">
    <property type="entry name" value="TRANSCRIPTIONAL REGULATORY PROTEIN"/>
    <property type="match status" value="1"/>
</dbReference>
<evidence type="ECO:0000256" key="3">
    <source>
        <dbReference type="ARBA" id="ARBA00023163"/>
    </source>
</evidence>
<dbReference type="GO" id="GO:0003677">
    <property type="term" value="F:DNA binding"/>
    <property type="evidence" value="ECO:0007669"/>
    <property type="project" value="UniProtKB-UniRule"/>
</dbReference>
<keyword evidence="3" id="KW-0804">Transcription</keyword>